<dbReference type="InterPro" id="IPR017853">
    <property type="entry name" value="GH"/>
</dbReference>
<dbReference type="InterPro" id="IPR045053">
    <property type="entry name" value="MAN-like"/>
</dbReference>
<dbReference type="EMBL" id="JASCZI010000328">
    <property type="protein sequence ID" value="MED6111075.1"/>
    <property type="molecule type" value="Genomic_DNA"/>
</dbReference>
<comment type="caution">
    <text evidence="2">The sequence shown here is derived from an EMBL/GenBank/DDBJ whole genome shotgun (WGS) entry which is preliminary data.</text>
</comment>
<keyword evidence="3" id="KW-1185">Reference proteome</keyword>
<name>A0ABU6QHF5_9FABA</name>
<dbReference type="PANTHER" id="PTHR31451:SF64">
    <property type="entry name" value="MANNAN ENDO-1,4-BETA-MANNOSIDASE 7"/>
    <property type="match status" value="1"/>
</dbReference>
<organism evidence="2 3">
    <name type="scientific">Stylosanthes scabra</name>
    <dbReference type="NCBI Taxonomy" id="79078"/>
    <lineage>
        <taxon>Eukaryota</taxon>
        <taxon>Viridiplantae</taxon>
        <taxon>Streptophyta</taxon>
        <taxon>Embryophyta</taxon>
        <taxon>Tracheophyta</taxon>
        <taxon>Spermatophyta</taxon>
        <taxon>Magnoliopsida</taxon>
        <taxon>eudicotyledons</taxon>
        <taxon>Gunneridae</taxon>
        <taxon>Pentapetalae</taxon>
        <taxon>rosids</taxon>
        <taxon>fabids</taxon>
        <taxon>Fabales</taxon>
        <taxon>Fabaceae</taxon>
        <taxon>Papilionoideae</taxon>
        <taxon>50 kb inversion clade</taxon>
        <taxon>dalbergioids sensu lato</taxon>
        <taxon>Dalbergieae</taxon>
        <taxon>Pterocarpus clade</taxon>
        <taxon>Stylosanthes</taxon>
    </lineage>
</organism>
<dbReference type="Gene3D" id="3.20.20.80">
    <property type="entry name" value="Glycosidases"/>
    <property type="match status" value="1"/>
</dbReference>
<reference evidence="2 3" key="1">
    <citation type="journal article" date="2023" name="Plants (Basel)">
        <title>Bridging the Gap: Combining Genomics and Transcriptomics Approaches to Understand Stylosanthes scabra, an Orphan Legume from the Brazilian Caatinga.</title>
        <authorList>
            <person name="Ferreira-Neto J.R.C."/>
            <person name="da Silva M.D."/>
            <person name="Binneck E."/>
            <person name="de Melo N.F."/>
            <person name="da Silva R.H."/>
            <person name="de Melo A.L.T.M."/>
            <person name="Pandolfi V."/>
            <person name="Bustamante F.O."/>
            <person name="Brasileiro-Vidal A.C."/>
            <person name="Benko-Iseppon A.M."/>
        </authorList>
    </citation>
    <scope>NUCLEOTIDE SEQUENCE [LARGE SCALE GENOMIC DNA]</scope>
    <source>
        <tissue evidence="2">Leaves</tissue>
    </source>
</reference>
<evidence type="ECO:0000313" key="3">
    <source>
        <dbReference type="Proteomes" id="UP001341840"/>
    </source>
</evidence>
<sequence>MMKHLVLVILLAVLVHGHAHDGTTTVEATGDGFVRTRGIHFLLNGNPFYATGFNAYWLIYAVSDPSQRYKVSSAFHEATSHGLTAYRQQLLEAYECCVNYKRTGKDAELIEVARADMAELLAAKYDADKLPGGKHRILYPLSQLSIIKYLKCPSRVS</sequence>
<accession>A0ABU6QHF5</accession>
<evidence type="ECO:0000313" key="2">
    <source>
        <dbReference type="EMBL" id="MED6111075.1"/>
    </source>
</evidence>
<dbReference type="SUPFAM" id="SSF51445">
    <property type="entry name" value="(Trans)glycosidases"/>
    <property type="match status" value="1"/>
</dbReference>
<protein>
    <submittedName>
        <fullName evidence="2">Uncharacterized protein</fullName>
    </submittedName>
</protein>
<feature type="chain" id="PRO_5045805261" evidence="1">
    <location>
        <begin position="20"/>
        <end position="157"/>
    </location>
</feature>
<keyword evidence="1" id="KW-0732">Signal</keyword>
<feature type="signal peptide" evidence="1">
    <location>
        <begin position="1"/>
        <end position="19"/>
    </location>
</feature>
<evidence type="ECO:0000256" key="1">
    <source>
        <dbReference type="SAM" id="SignalP"/>
    </source>
</evidence>
<gene>
    <name evidence="2" type="ORF">PIB30_049156</name>
</gene>
<proteinExistence type="predicted"/>
<dbReference type="PANTHER" id="PTHR31451">
    <property type="match status" value="1"/>
</dbReference>
<dbReference type="Proteomes" id="UP001341840">
    <property type="component" value="Unassembled WGS sequence"/>
</dbReference>